<keyword evidence="11" id="KW-1185">Reference proteome</keyword>
<dbReference type="FunFam" id="1.25.40.430:FF:000004">
    <property type="entry name" value="Mitotic spindle checkpoint protein BUBR1"/>
    <property type="match status" value="1"/>
</dbReference>
<dbReference type="InterPro" id="IPR013212">
    <property type="entry name" value="Mad3/Bub1_I"/>
</dbReference>
<keyword evidence="5" id="KW-0539">Nucleus</keyword>
<keyword evidence="4" id="KW-0995">Kinetochore</keyword>
<proteinExistence type="predicted"/>
<evidence type="ECO:0000256" key="1">
    <source>
        <dbReference type="ARBA" id="ARBA00004123"/>
    </source>
</evidence>
<feature type="domain" description="BUB1 N-terminal" evidence="9">
    <location>
        <begin position="68"/>
        <end position="225"/>
    </location>
</feature>
<evidence type="ECO:0000256" key="2">
    <source>
        <dbReference type="ARBA" id="ARBA00004629"/>
    </source>
</evidence>
<dbReference type="PANTHER" id="PTHR14030:SF19">
    <property type="entry name" value="MITOTIC SPINDLE CHECKPOINT PROTEIN BUBR1"/>
    <property type="match status" value="1"/>
</dbReference>
<dbReference type="PROSITE" id="PS51489">
    <property type="entry name" value="BUB1_N"/>
    <property type="match status" value="1"/>
</dbReference>
<evidence type="ECO:0000313" key="11">
    <source>
        <dbReference type="Proteomes" id="UP000685013"/>
    </source>
</evidence>
<comment type="subcellular location">
    <subcellularLocation>
        <location evidence="2">Chromosome</location>
        <location evidence="2">Centromere</location>
        <location evidence="2">Kinetochore</location>
    </subcellularLocation>
    <subcellularLocation>
        <location evidence="1">Nucleus</location>
    </subcellularLocation>
</comment>
<evidence type="ECO:0000256" key="3">
    <source>
        <dbReference type="ARBA" id="ARBA00022454"/>
    </source>
</evidence>
<dbReference type="GO" id="GO:0000776">
    <property type="term" value="C:kinetochore"/>
    <property type="evidence" value="ECO:0007669"/>
    <property type="project" value="UniProtKB-KW"/>
</dbReference>
<dbReference type="Proteomes" id="UP000685013">
    <property type="component" value="Chromosome 1"/>
</dbReference>
<feature type="region of interest" description="Disordered" evidence="8">
    <location>
        <begin position="343"/>
        <end position="363"/>
    </location>
</feature>
<keyword evidence="6" id="KW-0131">Cell cycle</keyword>
<feature type="region of interest" description="Disordered" evidence="8">
    <location>
        <begin position="274"/>
        <end position="310"/>
    </location>
</feature>
<dbReference type="GO" id="GO:0007094">
    <property type="term" value="P:mitotic spindle assembly checkpoint signaling"/>
    <property type="evidence" value="ECO:0007669"/>
    <property type="project" value="InterPro"/>
</dbReference>
<organism evidence="10 11">
    <name type="scientific">Cucurbita argyrosperma subsp. sororia</name>
    <dbReference type="NCBI Taxonomy" id="37648"/>
    <lineage>
        <taxon>Eukaryota</taxon>
        <taxon>Viridiplantae</taxon>
        <taxon>Streptophyta</taxon>
        <taxon>Embryophyta</taxon>
        <taxon>Tracheophyta</taxon>
        <taxon>Spermatophyta</taxon>
        <taxon>Magnoliopsida</taxon>
        <taxon>eudicotyledons</taxon>
        <taxon>Gunneridae</taxon>
        <taxon>Pentapetalae</taxon>
        <taxon>rosids</taxon>
        <taxon>fabids</taxon>
        <taxon>Cucurbitales</taxon>
        <taxon>Cucurbitaceae</taxon>
        <taxon>Cucurbiteae</taxon>
        <taxon>Cucurbita</taxon>
    </lineage>
</organism>
<dbReference type="AlphaFoldDB" id="A0AAV6PCH1"/>
<gene>
    <name evidence="10" type="primary">BUBR1</name>
    <name evidence="10" type="ORF">SDJN03_02005</name>
</gene>
<evidence type="ECO:0000256" key="7">
    <source>
        <dbReference type="ARBA" id="ARBA00023328"/>
    </source>
</evidence>
<evidence type="ECO:0000256" key="5">
    <source>
        <dbReference type="ARBA" id="ARBA00023242"/>
    </source>
</evidence>
<keyword evidence="3" id="KW-0158">Chromosome</keyword>
<evidence type="ECO:0000256" key="4">
    <source>
        <dbReference type="ARBA" id="ARBA00022838"/>
    </source>
</evidence>
<keyword evidence="7" id="KW-0137">Centromere</keyword>
<evidence type="ECO:0000256" key="6">
    <source>
        <dbReference type="ARBA" id="ARBA00023306"/>
    </source>
</evidence>
<sequence length="385" mass="44483">MEDATIQELDPETEFLFSKRKTENDWELFKENVRPLKRGRNISILNNALKSHSDNHLKKSLLDNRRKLIEAIDDYKGDDPLQPWLECIKWVQEAYPAGGDFSGLVLIYEQCVRNFWHSDRYKEDLRYLKVWLEYAENCIDAEVIFNFLHANEIGTTHSAYYIAYALHLESKSKSKAANDMFNLGISRNAHPIDKLKDAYRMFLLRTMQRPKAADVSKESVEKCLPVRSFGTVLPNPGMLTTGNVDRSRKNMKPERSYLAPLDVYDDSKVAVTSHHEPEVSKAHLNSWTALGSRRERNKENNAPPSKWTSHKIPQRIGSRIGGSNANAPIEVFVDEECEEAHKLEHEESRKSSTTHLRQVDGRDCKREAELLRQNPLRNFPSNSFR</sequence>
<evidence type="ECO:0000259" key="9">
    <source>
        <dbReference type="PROSITE" id="PS51489"/>
    </source>
</evidence>
<dbReference type="EMBL" id="JAGKQH010000001">
    <property type="protein sequence ID" value="KAG6608663.1"/>
    <property type="molecule type" value="Genomic_DNA"/>
</dbReference>
<reference evidence="10 11" key="1">
    <citation type="journal article" date="2021" name="Hortic Res">
        <title>The domestication of Cucurbita argyrosperma as revealed by the genome of its wild relative.</title>
        <authorList>
            <person name="Barrera-Redondo J."/>
            <person name="Sanchez-de la Vega G."/>
            <person name="Aguirre-Liguori J.A."/>
            <person name="Castellanos-Morales G."/>
            <person name="Gutierrez-Guerrero Y.T."/>
            <person name="Aguirre-Dugua X."/>
            <person name="Aguirre-Planter E."/>
            <person name="Tenaillon M.I."/>
            <person name="Lira-Saade R."/>
            <person name="Eguiarte L.E."/>
        </authorList>
    </citation>
    <scope>NUCLEOTIDE SEQUENCE [LARGE SCALE GENOMIC DNA]</scope>
    <source>
        <strain evidence="10">JBR-2021</strain>
    </source>
</reference>
<evidence type="ECO:0000313" key="10">
    <source>
        <dbReference type="EMBL" id="KAG6608663.1"/>
    </source>
</evidence>
<evidence type="ECO:0000256" key="8">
    <source>
        <dbReference type="SAM" id="MobiDB-lite"/>
    </source>
</evidence>
<dbReference type="InterPro" id="IPR015661">
    <property type="entry name" value="Bub1/Mad3"/>
</dbReference>
<dbReference type="Pfam" id="PF08311">
    <property type="entry name" value="Mad3_BUB1_I"/>
    <property type="match status" value="1"/>
</dbReference>
<protein>
    <submittedName>
        <fullName evidence="10">Mitotic spindle checkpoint protein BUBR1</fullName>
    </submittedName>
</protein>
<name>A0AAV6PCH1_9ROSI</name>
<feature type="non-terminal residue" evidence="10">
    <location>
        <position position="1"/>
    </location>
</feature>
<dbReference type="GO" id="GO:0005634">
    <property type="term" value="C:nucleus"/>
    <property type="evidence" value="ECO:0007669"/>
    <property type="project" value="UniProtKB-SubCell"/>
</dbReference>
<accession>A0AAV6PCH1</accession>
<comment type="caution">
    <text evidence="10">The sequence shown here is derived from an EMBL/GenBank/DDBJ whole genome shotgun (WGS) entry which is preliminary data.</text>
</comment>
<dbReference type="PANTHER" id="PTHR14030">
    <property type="entry name" value="MITOTIC CHECKPOINT SERINE/THREONINE-PROTEIN KINASE BUB1"/>
    <property type="match status" value="1"/>
</dbReference>
<dbReference type="SMART" id="SM00777">
    <property type="entry name" value="Mad3_BUB1_I"/>
    <property type="match status" value="1"/>
</dbReference>
<dbReference type="GO" id="GO:0051754">
    <property type="term" value="P:meiotic sister chromatid cohesion, centromeric"/>
    <property type="evidence" value="ECO:0007669"/>
    <property type="project" value="TreeGrafter"/>
</dbReference>
<dbReference type="GO" id="GO:0004672">
    <property type="term" value="F:protein kinase activity"/>
    <property type="evidence" value="ECO:0007669"/>
    <property type="project" value="TreeGrafter"/>
</dbReference>